<comment type="subcellular location">
    <subcellularLocation>
        <location evidence="1">Nucleus</location>
    </subcellularLocation>
</comment>
<dbReference type="AlphaFoldDB" id="A0A1X7RR89"/>
<evidence type="ECO:0000256" key="4">
    <source>
        <dbReference type="ARBA" id="ARBA00022833"/>
    </source>
</evidence>
<keyword evidence="10" id="KW-1185">Reference proteome</keyword>
<dbReference type="InterPro" id="IPR037869">
    <property type="entry name" value="Spp1/CFP1"/>
</dbReference>
<feature type="domain" description="PHD-type" evidence="8">
    <location>
        <begin position="348"/>
        <end position="399"/>
    </location>
</feature>
<dbReference type="SMART" id="SM00249">
    <property type="entry name" value="PHD"/>
    <property type="match status" value="1"/>
</dbReference>
<feature type="compositionally biased region" description="Polar residues" evidence="7">
    <location>
        <begin position="127"/>
        <end position="157"/>
    </location>
</feature>
<evidence type="ECO:0000256" key="7">
    <source>
        <dbReference type="SAM" id="MobiDB-lite"/>
    </source>
</evidence>
<feature type="compositionally biased region" description="Basic residues" evidence="7">
    <location>
        <begin position="262"/>
        <end position="272"/>
    </location>
</feature>
<keyword evidence="2" id="KW-0479">Metal-binding</keyword>
<keyword evidence="3 6" id="KW-0863">Zinc-finger</keyword>
<dbReference type="Gene3D" id="3.30.40.10">
    <property type="entry name" value="Zinc/RING finger domain, C3HC4 (zinc finger)"/>
    <property type="match status" value="1"/>
</dbReference>
<dbReference type="SUPFAM" id="SSF57903">
    <property type="entry name" value="FYVE/PHD zinc finger"/>
    <property type="match status" value="1"/>
</dbReference>
<feature type="compositionally biased region" description="Basic and acidic residues" evidence="7">
    <location>
        <begin position="211"/>
        <end position="221"/>
    </location>
</feature>
<dbReference type="PROSITE" id="PS50016">
    <property type="entry name" value="ZF_PHD_2"/>
    <property type="match status" value="1"/>
</dbReference>
<feature type="compositionally biased region" description="Acidic residues" evidence="7">
    <location>
        <begin position="332"/>
        <end position="343"/>
    </location>
</feature>
<feature type="compositionally biased region" description="Polar residues" evidence="7">
    <location>
        <begin position="295"/>
        <end position="314"/>
    </location>
</feature>
<keyword evidence="5" id="KW-0539">Nucleus</keyword>
<dbReference type="PANTHER" id="PTHR46174:SF1">
    <property type="entry name" value="CXXC-TYPE ZINC FINGER PROTEIN 1"/>
    <property type="match status" value="1"/>
</dbReference>
<dbReference type="InterPro" id="IPR001965">
    <property type="entry name" value="Znf_PHD"/>
</dbReference>
<dbReference type="InterPro" id="IPR019786">
    <property type="entry name" value="Zinc_finger_PHD-type_CS"/>
</dbReference>
<dbReference type="GO" id="GO:0008270">
    <property type="term" value="F:zinc ion binding"/>
    <property type="evidence" value="ECO:0007669"/>
    <property type="project" value="UniProtKB-KW"/>
</dbReference>
<feature type="compositionally biased region" description="Polar residues" evidence="7">
    <location>
        <begin position="514"/>
        <end position="527"/>
    </location>
</feature>
<evidence type="ECO:0000313" key="9">
    <source>
        <dbReference type="EMBL" id="SMQ49964.1"/>
    </source>
</evidence>
<evidence type="ECO:0000256" key="5">
    <source>
        <dbReference type="ARBA" id="ARBA00023242"/>
    </source>
</evidence>
<organism evidence="9 10">
    <name type="scientific">Zymoseptoria tritici (strain ST99CH_3D7)</name>
    <dbReference type="NCBI Taxonomy" id="1276538"/>
    <lineage>
        <taxon>Eukaryota</taxon>
        <taxon>Fungi</taxon>
        <taxon>Dikarya</taxon>
        <taxon>Ascomycota</taxon>
        <taxon>Pezizomycotina</taxon>
        <taxon>Dothideomycetes</taxon>
        <taxon>Dothideomycetidae</taxon>
        <taxon>Mycosphaerellales</taxon>
        <taxon>Mycosphaerellaceae</taxon>
        <taxon>Zymoseptoria</taxon>
    </lineage>
</organism>
<evidence type="ECO:0000259" key="8">
    <source>
        <dbReference type="PROSITE" id="PS50016"/>
    </source>
</evidence>
<dbReference type="InterPro" id="IPR019787">
    <property type="entry name" value="Znf_PHD-finger"/>
</dbReference>
<proteinExistence type="predicted"/>
<gene>
    <name evidence="9" type="ORF">ZT3D7_G5116</name>
</gene>
<dbReference type="GO" id="GO:0048188">
    <property type="term" value="C:Set1C/COMPASS complex"/>
    <property type="evidence" value="ECO:0007669"/>
    <property type="project" value="InterPro"/>
</dbReference>
<feature type="compositionally biased region" description="Low complexity" evidence="7">
    <location>
        <begin position="48"/>
        <end position="76"/>
    </location>
</feature>
<protein>
    <recommendedName>
        <fullName evidence="8">PHD-type domain-containing protein</fullName>
    </recommendedName>
</protein>
<feature type="region of interest" description="Disordered" evidence="7">
    <location>
        <begin position="452"/>
        <end position="481"/>
    </location>
</feature>
<feature type="compositionally biased region" description="Polar residues" evidence="7">
    <location>
        <begin position="89"/>
        <end position="99"/>
    </location>
</feature>
<feature type="compositionally biased region" description="Basic and acidic residues" evidence="7">
    <location>
        <begin position="180"/>
        <end position="200"/>
    </location>
</feature>
<dbReference type="InterPro" id="IPR011011">
    <property type="entry name" value="Znf_FYVE_PHD"/>
</dbReference>
<keyword evidence="4" id="KW-0862">Zinc</keyword>
<feature type="region of interest" description="Disordered" evidence="7">
    <location>
        <begin position="503"/>
        <end position="529"/>
    </location>
</feature>
<feature type="region of interest" description="Disordered" evidence="7">
    <location>
        <begin position="1"/>
        <end position="343"/>
    </location>
</feature>
<evidence type="ECO:0000313" key="10">
    <source>
        <dbReference type="Proteomes" id="UP000215127"/>
    </source>
</evidence>
<sequence>MSHSLSSLLNPPQDAESTSAAPTRGDSLPPAHSSPNQNDPSSGSRRLSQQQTQHQHVYSQSTDQEAAQALASLSQSPAPPPTQWHGYNADQSAGDAQQSGDRRPSGYGDPMQLPPPSTNGAPARRMSSPTLGQNRVASRSPEQQRVSIVSPEGQSDLTLPPLRGLATPADHMSGSGPSHAESRPVDEDRGSSPAIIKEEAALTPQPSSPVDARRPEMEQHTSKAVSSLKNEHGLRTQSPLRESSVPVPTTEIASAELPPAASKKRPAPKNKKGTATTMKKAPPSKRRKVEVKRSVTPSSRPSKVSGGVKSNSHKGTPANSSPAPSAQSNSEEQYDDDDDEDGDERDTDLYCICRKTDNGSFMIGCDGTCDDWYHGKCVGIADRDKTLIEKYICPICTQAGIGRTAWKRMCRRGGCRKAALVGKTKLGGHGSKYCSEECGLLYFRDMVARTRGNEEGSSSRSARKKGSVDNGEDDLGSRGGPLAAGEVKALLDVSTTADEFRKLGDGVLSPPATPNGNDQTEKSSAFTETEETALQRIQADKEEARRRHVLLKDRMRFVTLVKQNASRLATAKELKPKDFCGYDSRLEWTEEMFQKWRASATGQAVFEQDTLAVDVKTENGDAVMEDQTLAAEICDRKKCARHFEWAKLAIDDLRFGMNDNGDRMRALDREEKEIRERAILRGKAGLSLSGEGSVEMHEVGLIAPGTGSADKVAVGAEVGQAASPLPPTPPTTNGVTDLLPMDAVEPIGEDVV</sequence>
<feature type="compositionally biased region" description="Polar residues" evidence="7">
    <location>
        <begin position="1"/>
        <end position="21"/>
    </location>
</feature>
<dbReference type="PROSITE" id="PS01359">
    <property type="entry name" value="ZF_PHD_1"/>
    <property type="match status" value="1"/>
</dbReference>
<dbReference type="InterPro" id="IPR013083">
    <property type="entry name" value="Znf_RING/FYVE/PHD"/>
</dbReference>
<name>A0A1X7RR89_ZYMT9</name>
<accession>A0A1X7RR89</accession>
<dbReference type="STRING" id="1276538.A0A1X7RR89"/>
<dbReference type="EMBL" id="LT853695">
    <property type="protein sequence ID" value="SMQ49964.1"/>
    <property type="molecule type" value="Genomic_DNA"/>
</dbReference>
<evidence type="ECO:0000256" key="3">
    <source>
        <dbReference type="ARBA" id="ARBA00022771"/>
    </source>
</evidence>
<feature type="compositionally biased region" description="Polar residues" evidence="7">
    <location>
        <begin position="33"/>
        <end position="47"/>
    </location>
</feature>
<evidence type="ECO:0000256" key="1">
    <source>
        <dbReference type="ARBA" id="ARBA00004123"/>
    </source>
</evidence>
<dbReference type="GO" id="GO:0045893">
    <property type="term" value="P:positive regulation of DNA-templated transcription"/>
    <property type="evidence" value="ECO:0007669"/>
    <property type="project" value="TreeGrafter"/>
</dbReference>
<reference evidence="9 10" key="1">
    <citation type="submission" date="2016-06" db="EMBL/GenBank/DDBJ databases">
        <authorList>
            <person name="Kjaerup R.B."/>
            <person name="Dalgaard T.S."/>
            <person name="Juul-Madsen H.R."/>
        </authorList>
    </citation>
    <scope>NUCLEOTIDE SEQUENCE [LARGE SCALE GENOMIC DNA]</scope>
</reference>
<evidence type="ECO:0000256" key="2">
    <source>
        <dbReference type="ARBA" id="ARBA00022723"/>
    </source>
</evidence>
<dbReference type="PANTHER" id="PTHR46174">
    <property type="entry name" value="CXXC-TYPE ZINC FINGER PROTEIN 1"/>
    <property type="match status" value="1"/>
</dbReference>
<evidence type="ECO:0000256" key="6">
    <source>
        <dbReference type="PROSITE-ProRule" id="PRU00146"/>
    </source>
</evidence>
<dbReference type="Proteomes" id="UP000215127">
    <property type="component" value="Chromosome 4"/>
</dbReference>
<feature type="compositionally biased region" description="Low complexity" evidence="7">
    <location>
        <begin position="317"/>
        <end position="331"/>
    </location>
</feature>
<dbReference type="Pfam" id="PF00628">
    <property type="entry name" value="PHD"/>
    <property type="match status" value="1"/>
</dbReference>